<evidence type="ECO:0000256" key="1">
    <source>
        <dbReference type="SAM" id="MobiDB-lite"/>
    </source>
</evidence>
<gene>
    <name evidence="2" type="ordered locus">FRAAL4172</name>
</gene>
<name>Q0RI57_FRAAA</name>
<dbReference type="Proteomes" id="UP000000657">
    <property type="component" value="Chromosome"/>
</dbReference>
<evidence type="ECO:0000313" key="3">
    <source>
        <dbReference type="Proteomes" id="UP000000657"/>
    </source>
</evidence>
<accession>Q0RI57</accession>
<dbReference type="HOGENOM" id="CLU_2381934_0_0_11"/>
<evidence type="ECO:0000313" key="2">
    <source>
        <dbReference type="EMBL" id="CAJ62814.1"/>
    </source>
</evidence>
<sequence length="94" mass="10147">MALPAARVGRGRSLDRRHDRLQAGTSLAKPNLIDARRWPPLTGGVTPTGHTRPAAPRTTGSPPRWARSPRSPEACHPGDADLSARVALVFTRPR</sequence>
<reference evidence="2 3" key="1">
    <citation type="journal article" date="2007" name="Genome Res.">
        <title>Genome characteristics of facultatively symbiotic Frankia sp. strains reflect host range and host plant biogeography.</title>
        <authorList>
            <person name="Normand P."/>
            <person name="Lapierre P."/>
            <person name="Tisa L.S."/>
            <person name="Gogarten J.P."/>
            <person name="Alloisio N."/>
            <person name="Bagnarol E."/>
            <person name="Bassi C.A."/>
            <person name="Berry A.M."/>
            <person name="Bickhart D.M."/>
            <person name="Choisne N."/>
            <person name="Couloux A."/>
            <person name="Cournoyer B."/>
            <person name="Cruveiller S."/>
            <person name="Daubin V."/>
            <person name="Demange N."/>
            <person name="Francino M.P."/>
            <person name="Goltsman E."/>
            <person name="Huang Y."/>
            <person name="Kopp O.R."/>
            <person name="Labarre L."/>
            <person name="Lapidus A."/>
            <person name="Lavire C."/>
            <person name="Marechal J."/>
            <person name="Martinez M."/>
            <person name="Mastronunzio J.E."/>
            <person name="Mullin B.C."/>
            <person name="Niemann J."/>
            <person name="Pujic P."/>
            <person name="Rawnsley T."/>
            <person name="Rouy Z."/>
            <person name="Schenowitz C."/>
            <person name="Sellstedt A."/>
            <person name="Tavares F."/>
            <person name="Tomkins J.P."/>
            <person name="Vallenet D."/>
            <person name="Valverde C."/>
            <person name="Wall L.G."/>
            <person name="Wang Y."/>
            <person name="Medigue C."/>
            <person name="Benson D.R."/>
        </authorList>
    </citation>
    <scope>NUCLEOTIDE SEQUENCE [LARGE SCALE GENOMIC DNA]</scope>
    <source>
        <strain evidence="3">DSM 45986 / CECT 9034 / ACN14a</strain>
    </source>
</reference>
<keyword evidence="3" id="KW-1185">Reference proteome</keyword>
<organism evidence="2 3">
    <name type="scientific">Frankia alni (strain DSM 45986 / CECT 9034 / ACN14a)</name>
    <dbReference type="NCBI Taxonomy" id="326424"/>
    <lineage>
        <taxon>Bacteria</taxon>
        <taxon>Bacillati</taxon>
        <taxon>Actinomycetota</taxon>
        <taxon>Actinomycetes</taxon>
        <taxon>Frankiales</taxon>
        <taxon>Frankiaceae</taxon>
        <taxon>Frankia</taxon>
    </lineage>
</organism>
<feature type="compositionally biased region" description="Basic and acidic residues" evidence="1">
    <location>
        <begin position="12"/>
        <end position="21"/>
    </location>
</feature>
<dbReference type="AlphaFoldDB" id="Q0RI57"/>
<feature type="compositionally biased region" description="Low complexity" evidence="1">
    <location>
        <begin position="61"/>
        <end position="72"/>
    </location>
</feature>
<protein>
    <submittedName>
        <fullName evidence="2">Uncharacterized protein</fullName>
    </submittedName>
</protein>
<dbReference type="KEGG" id="fal:FRAAL4172"/>
<dbReference type="EMBL" id="CT573213">
    <property type="protein sequence ID" value="CAJ62814.1"/>
    <property type="molecule type" value="Genomic_DNA"/>
</dbReference>
<feature type="region of interest" description="Disordered" evidence="1">
    <location>
        <begin position="1"/>
        <end position="82"/>
    </location>
</feature>
<proteinExistence type="predicted"/>